<keyword evidence="2" id="KW-1133">Transmembrane helix</keyword>
<dbReference type="Proteomes" id="UP000658613">
    <property type="component" value="Unassembled WGS sequence"/>
</dbReference>
<evidence type="ECO:0000313" key="4">
    <source>
        <dbReference type="EMBL" id="MBG6123176.1"/>
    </source>
</evidence>
<dbReference type="RefSeq" id="WP_196825443.1">
    <property type="nucleotide sequence ID" value="NZ_CP046980.1"/>
</dbReference>
<comment type="caution">
    <text evidence="4">The sequence shown here is derived from an EMBL/GenBank/DDBJ whole genome shotgun (WGS) entry which is preliminary data.</text>
</comment>
<protein>
    <recommendedName>
        <fullName evidence="3">DUF3152 domain-containing protein</fullName>
    </recommendedName>
</protein>
<evidence type="ECO:0000256" key="2">
    <source>
        <dbReference type="SAM" id="Phobius"/>
    </source>
</evidence>
<feature type="compositionally biased region" description="Polar residues" evidence="1">
    <location>
        <begin position="273"/>
        <end position="282"/>
    </location>
</feature>
<evidence type="ECO:0000313" key="5">
    <source>
        <dbReference type="Proteomes" id="UP000658613"/>
    </source>
</evidence>
<dbReference type="InterPro" id="IPR022603">
    <property type="entry name" value="DUF3152"/>
</dbReference>
<proteinExistence type="predicted"/>
<dbReference type="SUPFAM" id="SSF55486">
    <property type="entry name" value="Metalloproteases ('zincins'), catalytic domain"/>
    <property type="match status" value="1"/>
</dbReference>
<reference evidence="4" key="1">
    <citation type="submission" date="2020-11" db="EMBL/GenBank/DDBJ databases">
        <title>Sequencing the genomes of 1000 actinobacteria strains.</title>
        <authorList>
            <person name="Klenk H.-P."/>
        </authorList>
    </citation>
    <scope>NUCLEOTIDE SEQUENCE</scope>
    <source>
        <strain evidence="4">DSM 45632</strain>
    </source>
</reference>
<evidence type="ECO:0000259" key="3">
    <source>
        <dbReference type="Pfam" id="PF11350"/>
    </source>
</evidence>
<feature type="compositionally biased region" description="Polar residues" evidence="1">
    <location>
        <begin position="57"/>
        <end position="66"/>
    </location>
</feature>
<organism evidence="4 5">
    <name type="scientific">Corynebacterium aquatimens</name>
    <dbReference type="NCBI Taxonomy" id="1190508"/>
    <lineage>
        <taxon>Bacteria</taxon>
        <taxon>Bacillati</taxon>
        <taxon>Actinomycetota</taxon>
        <taxon>Actinomycetes</taxon>
        <taxon>Mycobacteriales</taxon>
        <taxon>Corynebacteriaceae</taxon>
        <taxon>Corynebacterium</taxon>
    </lineage>
</organism>
<gene>
    <name evidence="4" type="ORF">IW254_002145</name>
</gene>
<dbReference type="Pfam" id="PF11350">
    <property type="entry name" value="DUF3152"/>
    <property type="match status" value="1"/>
</dbReference>
<feature type="region of interest" description="Disordered" evidence="1">
    <location>
        <begin position="273"/>
        <end position="295"/>
    </location>
</feature>
<sequence length="295" mass="32581">MSNHRRPQPQSDPALVRFARVYGWRAYAIPVLAVVTVFLIMSILRTPEDEMVGAHTSEAQPTSLQAPRQLPEGDVAPTQLPPGAEFAQQGDGTYRTVGQPGATVGEGKENTVRYVVEIENGVNTTGYGGDEAFAAMVDAVLADPRGWTNDPRFRFEHVAPDQDPTLRIQLTSVGTTREKCGADIEIETSCRLLDQETEQDRVLINESRWVRGAVPFQGDLGQYRQYMVNHEVGHALGFADHVPCGGPNQLAPIMMQQTLSMSNAELRKFSNESVYPDNTDTCRPNPWPYPRPSST</sequence>
<dbReference type="EMBL" id="JADOUE010000001">
    <property type="protein sequence ID" value="MBG6123176.1"/>
    <property type="molecule type" value="Genomic_DNA"/>
</dbReference>
<keyword evidence="2" id="KW-0812">Transmembrane</keyword>
<feature type="compositionally biased region" description="Pro residues" evidence="1">
    <location>
        <begin position="285"/>
        <end position="295"/>
    </location>
</feature>
<dbReference type="AlphaFoldDB" id="A0A931E4Y9"/>
<keyword evidence="5" id="KW-1185">Reference proteome</keyword>
<evidence type="ECO:0000256" key="1">
    <source>
        <dbReference type="SAM" id="MobiDB-lite"/>
    </source>
</evidence>
<accession>A0A931E4Y9</accession>
<keyword evidence="2" id="KW-0472">Membrane</keyword>
<feature type="transmembrane region" description="Helical" evidence="2">
    <location>
        <begin position="21"/>
        <end position="44"/>
    </location>
</feature>
<name>A0A931E4Y9_9CORY</name>
<feature type="domain" description="DUF3152" evidence="3">
    <location>
        <begin position="80"/>
        <end position="290"/>
    </location>
</feature>
<feature type="region of interest" description="Disordered" evidence="1">
    <location>
        <begin position="53"/>
        <end position="105"/>
    </location>
</feature>